<gene>
    <name evidence="1" type="ORF">MRATA1EN22A_LOCUS9013</name>
</gene>
<evidence type="ECO:0000313" key="1">
    <source>
        <dbReference type="EMBL" id="CAM9896313.1"/>
    </source>
</evidence>
<dbReference type="EMBL" id="OX596086">
    <property type="protein sequence ID" value="CAM9896313.1"/>
    <property type="molecule type" value="Genomic_DNA"/>
</dbReference>
<organism evidence="1 2">
    <name type="scientific">Rangifer tarandus platyrhynchus</name>
    <name type="common">Svalbard reindeer</name>
    <dbReference type="NCBI Taxonomy" id="3082113"/>
    <lineage>
        <taxon>Eukaryota</taxon>
        <taxon>Metazoa</taxon>
        <taxon>Chordata</taxon>
        <taxon>Craniata</taxon>
        <taxon>Vertebrata</taxon>
        <taxon>Euteleostomi</taxon>
        <taxon>Mammalia</taxon>
        <taxon>Eutheria</taxon>
        <taxon>Laurasiatheria</taxon>
        <taxon>Artiodactyla</taxon>
        <taxon>Ruminantia</taxon>
        <taxon>Pecora</taxon>
        <taxon>Cervidae</taxon>
        <taxon>Odocoileinae</taxon>
        <taxon>Rangifer</taxon>
    </lineage>
</organism>
<dbReference type="Proteomes" id="UP001162501">
    <property type="component" value="Chromosome 2"/>
</dbReference>
<sequence length="78" mass="8580">LSGPKQGANSFGVASIIGIVRVRGNDPLDFDSGYHVINTFIILQTMHIHVFPIPIPPPCQGTLIITIRNINDEKPQFE</sequence>
<name>A0AC59YQ34_RANTA</name>
<evidence type="ECO:0000313" key="2">
    <source>
        <dbReference type="Proteomes" id="UP001162501"/>
    </source>
</evidence>
<feature type="non-terminal residue" evidence="1">
    <location>
        <position position="1"/>
    </location>
</feature>
<protein>
    <submittedName>
        <fullName evidence="1">Uncharacterized protein</fullName>
    </submittedName>
</protein>
<accession>A0AC59YQ34</accession>
<reference evidence="1" key="1">
    <citation type="submission" date="2023-05" db="EMBL/GenBank/DDBJ databases">
        <authorList>
            <consortium name="ELIXIR-Norway"/>
        </authorList>
    </citation>
    <scope>NUCLEOTIDE SEQUENCE</scope>
</reference>
<reference evidence="1" key="2">
    <citation type="submission" date="2025-03" db="EMBL/GenBank/DDBJ databases">
        <authorList>
            <consortium name="ELIXIR-Norway"/>
            <consortium name="Elixir Norway"/>
        </authorList>
    </citation>
    <scope>NUCLEOTIDE SEQUENCE</scope>
</reference>
<proteinExistence type="predicted"/>